<comment type="caution">
    <text evidence="2">The sequence shown here is derived from an EMBL/GenBank/DDBJ whole genome shotgun (WGS) entry which is preliminary data.</text>
</comment>
<gene>
    <name evidence="2" type="ORF">OKW52_12395</name>
</gene>
<dbReference type="InterPro" id="IPR036291">
    <property type="entry name" value="NAD(P)-bd_dom_sf"/>
</dbReference>
<dbReference type="EMBL" id="JAPDFL010000001">
    <property type="protein sequence ID" value="MCW1933033.1"/>
    <property type="molecule type" value="Genomic_DNA"/>
</dbReference>
<dbReference type="Gene3D" id="3.40.50.720">
    <property type="entry name" value="NAD(P)-binding Rossmann-like Domain"/>
    <property type="match status" value="1"/>
</dbReference>
<proteinExistence type="predicted"/>
<feature type="region of interest" description="Disordered" evidence="1">
    <location>
        <begin position="77"/>
        <end position="99"/>
    </location>
</feature>
<sequence length="99" mass="10222">MLGSRHIRVNAVAPGAIDLPGEPREAGLGAQFVSQTALGRLAIPQDVARVVSFQSGEAAGFVTGAVIIVSSVIGRERERRADQNGAGPVGLLMPATSRF</sequence>
<dbReference type="Pfam" id="PF13561">
    <property type="entry name" value="adh_short_C2"/>
    <property type="match status" value="1"/>
</dbReference>
<dbReference type="PRINTS" id="PR00081">
    <property type="entry name" value="GDHRDH"/>
</dbReference>
<protein>
    <submittedName>
        <fullName evidence="2">SDR family oxidoreductase</fullName>
    </submittedName>
</protein>
<dbReference type="SUPFAM" id="SSF51735">
    <property type="entry name" value="NAD(P)-binding Rossmann-fold domains"/>
    <property type="match status" value="1"/>
</dbReference>
<evidence type="ECO:0000256" key="1">
    <source>
        <dbReference type="SAM" id="MobiDB-lite"/>
    </source>
</evidence>
<evidence type="ECO:0000313" key="2">
    <source>
        <dbReference type="EMBL" id="MCW1933033.1"/>
    </source>
</evidence>
<organism evidence="2 3">
    <name type="scientific">Pararhodobacter zhoushanensis</name>
    <dbReference type="NCBI Taxonomy" id="2479545"/>
    <lineage>
        <taxon>Bacteria</taxon>
        <taxon>Pseudomonadati</taxon>
        <taxon>Pseudomonadota</taxon>
        <taxon>Alphaproteobacteria</taxon>
        <taxon>Rhodobacterales</taxon>
        <taxon>Paracoccaceae</taxon>
        <taxon>Pararhodobacter</taxon>
    </lineage>
</organism>
<accession>A0ABT3GZS0</accession>
<reference evidence="2 3" key="1">
    <citation type="submission" date="2022-10" db="EMBL/GenBank/DDBJ databases">
        <title>Pararhodobacter sp. nov., isolated from marine algae.</title>
        <authorList>
            <person name="Choi B.J."/>
            <person name="Kim J.M."/>
            <person name="Lee J.K."/>
            <person name="Choi D.G."/>
            <person name="Jeon C.O."/>
        </authorList>
    </citation>
    <scope>NUCLEOTIDE SEQUENCE [LARGE SCALE GENOMIC DNA]</scope>
    <source>
        <strain evidence="2 3">ZQ420</strain>
    </source>
</reference>
<dbReference type="RefSeq" id="WP_264505982.1">
    <property type="nucleotide sequence ID" value="NZ_JAPDFL010000001.1"/>
</dbReference>
<dbReference type="Proteomes" id="UP001208938">
    <property type="component" value="Unassembled WGS sequence"/>
</dbReference>
<dbReference type="InterPro" id="IPR002347">
    <property type="entry name" value="SDR_fam"/>
</dbReference>
<evidence type="ECO:0000313" key="3">
    <source>
        <dbReference type="Proteomes" id="UP001208938"/>
    </source>
</evidence>
<keyword evidence="3" id="KW-1185">Reference proteome</keyword>
<name>A0ABT3GZS0_9RHOB</name>